<sequence>MPRCKLEKTLHANGSCASLATFLPNSVPYVGSVSSGLMLSLG</sequence>
<accession>A0A2P2PWV3</accession>
<evidence type="ECO:0000313" key="1">
    <source>
        <dbReference type="EMBL" id="MBX59224.1"/>
    </source>
</evidence>
<dbReference type="AlphaFoldDB" id="A0A2P2PWV3"/>
<organism evidence="1">
    <name type="scientific">Rhizophora mucronata</name>
    <name type="common">Asiatic mangrove</name>
    <dbReference type="NCBI Taxonomy" id="61149"/>
    <lineage>
        <taxon>Eukaryota</taxon>
        <taxon>Viridiplantae</taxon>
        <taxon>Streptophyta</taxon>
        <taxon>Embryophyta</taxon>
        <taxon>Tracheophyta</taxon>
        <taxon>Spermatophyta</taxon>
        <taxon>Magnoliopsida</taxon>
        <taxon>eudicotyledons</taxon>
        <taxon>Gunneridae</taxon>
        <taxon>Pentapetalae</taxon>
        <taxon>rosids</taxon>
        <taxon>fabids</taxon>
        <taxon>Malpighiales</taxon>
        <taxon>Rhizophoraceae</taxon>
        <taxon>Rhizophora</taxon>
    </lineage>
</organism>
<proteinExistence type="predicted"/>
<name>A0A2P2PWV3_RHIMU</name>
<protein>
    <submittedName>
        <fullName evidence="1">Protein tesmin/TSO1-like CXC 3</fullName>
    </submittedName>
</protein>
<reference evidence="1" key="1">
    <citation type="submission" date="2018-02" db="EMBL/GenBank/DDBJ databases">
        <title>Rhizophora mucronata_Transcriptome.</title>
        <authorList>
            <person name="Meera S.P."/>
            <person name="Sreeshan A."/>
            <person name="Augustine A."/>
        </authorList>
    </citation>
    <scope>NUCLEOTIDE SEQUENCE</scope>
    <source>
        <tissue evidence="1">Leaf</tissue>
    </source>
</reference>
<dbReference type="EMBL" id="GGEC01078740">
    <property type="protein sequence ID" value="MBX59224.1"/>
    <property type="molecule type" value="Transcribed_RNA"/>
</dbReference>